<reference evidence="2" key="1">
    <citation type="journal article" date="2022" name="Nat. Microbiol.">
        <title>Unique mobile elements and scalable gene flow at the prokaryote-eukaryote boundary revealed by circularized Asgard archaea genomes.</title>
        <authorList>
            <person name="Wu F."/>
            <person name="Speth D.R."/>
            <person name="Philosof A."/>
            <person name="Cremiere A."/>
            <person name="Narayanan A."/>
            <person name="Barco R.A."/>
            <person name="Connon S.A."/>
            <person name="Amend J.P."/>
            <person name="Antoshechkin I.A."/>
            <person name="Orphan V.J."/>
        </authorList>
    </citation>
    <scope>NUCLEOTIDE SEQUENCE</scope>
    <source>
        <strain evidence="2">PM71</strain>
    </source>
</reference>
<feature type="domain" description="NERD" evidence="1">
    <location>
        <begin position="13"/>
        <end position="134"/>
    </location>
</feature>
<evidence type="ECO:0000259" key="1">
    <source>
        <dbReference type="PROSITE" id="PS50965"/>
    </source>
</evidence>
<dbReference type="InterPro" id="IPR011528">
    <property type="entry name" value="NERD"/>
</dbReference>
<protein>
    <submittedName>
        <fullName evidence="2">NERD domain-containing protein</fullName>
    </submittedName>
</protein>
<accession>A0A9Y1BKE6</accession>
<dbReference type="AlphaFoldDB" id="A0A9Y1BKE6"/>
<dbReference type="Proteomes" id="UP001201020">
    <property type="component" value="Chromosome"/>
</dbReference>
<dbReference type="Pfam" id="PF08378">
    <property type="entry name" value="NERD"/>
    <property type="match status" value="1"/>
</dbReference>
<gene>
    <name evidence="2" type="ORF">K9W45_11215</name>
</gene>
<dbReference type="EMBL" id="CP084166">
    <property type="protein sequence ID" value="UJG40397.1"/>
    <property type="molecule type" value="Genomic_DNA"/>
</dbReference>
<proteinExistence type="predicted"/>
<name>A0A9Y1BKE6_9ARCH</name>
<dbReference type="PROSITE" id="PS50965">
    <property type="entry name" value="NERD"/>
    <property type="match status" value="1"/>
</dbReference>
<sequence>MTVKAYYSGFLDFEENEKKQITKILKNIYDEFQNSKQTIHIILDYIIGKHQYDLIILKDKAIISVEVKNYEGKVIGSENSEWYVVTDQNKKLPINGGKNIFRQVRSQRYELMNYINEVLKSISARFIQQPVRHISSIVCFKGDSSYDTNQIERDKHLWFNVLNEINLTQFLSNTSSNEFVFKQSELSLIIEKFGVVEYSIDELFEIDNLKDDNKFTLQNIINEIDLIDPSPYELEKLILLLFNNKLELKLNEILILIGEENGLRLLETLKELKLVNTVKDGKISLQENWKELLKKREEINTTKSHDQYLYRSDFWLAPLDSKENETYHSIYRGTKYHFNSDGRFWWSLSGTDTKLEIEFSDNRVKNKLLNCRPLGGSFRITESGEIITKKEVNGEYKQIFVTMLTGEIIFKENKISWKPLKLKKGDLWPSIYDGTTFGINANRQLFIKVSGRKFYAVEGHEKIVETVLQFKPQGGRIKINENGAILTLMYSAPYPRRILNQISKLSNFEKNLIDIRKKTDRDGMIPIYLGKFSGNIKFKPPYDLEKEWSEEDDNEFLSRIGVLK</sequence>
<organism evidence="2">
    <name type="scientific">Candidatus Heimdallarchaeum aukensis</name>
    <dbReference type="NCBI Taxonomy" id="2876573"/>
    <lineage>
        <taxon>Archaea</taxon>
        <taxon>Promethearchaeati</taxon>
        <taxon>Candidatus Heimdallarchaeota</taxon>
        <taxon>Candidatus Heimdallarchaeia (ex Rinke et al. 2021) (nom. nud.)</taxon>
        <taxon>Candidatus Heimdallarchaeales</taxon>
        <taxon>Candidatus Heimdallarchaeaceae</taxon>
        <taxon>Candidatus Heimdallarchaeum</taxon>
    </lineage>
</organism>
<evidence type="ECO:0000313" key="2">
    <source>
        <dbReference type="EMBL" id="UJG40397.1"/>
    </source>
</evidence>